<dbReference type="Proteomes" id="UP000036403">
    <property type="component" value="Unassembled WGS sequence"/>
</dbReference>
<evidence type="ECO:0008006" key="3">
    <source>
        <dbReference type="Google" id="ProtNLM"/>
    </source>
</evidence>
<proteinExistence type="predicted"/>
<name>A0A0J7KI38_LASNI</name>
<dbReference type="OrthoDB" id="7555378at2759"/>
<dbReference type="PaxDb" id="67767-A0A0J7KI38"/>
<comment type="caution">
    <text evidence="1">The sequence shown here is derived from an EMBL/GenBank/DDBJ whole genome shotgun (WGS) entry which is preliminary data.</text>
</comment>
<dbReference type="EMBL" id="LBMM01007250">
    <property type="protein sequence ID" value="KMQ89904.1"/>
    <property type="molecule type" value="Genomic_DNA"/>
</dbReference>
<protein>
    <recommendedName>
        <fullName evidence="3">Endonuclease-reverse transcriptase</fullName>
    </recommendedName>
</protein>
<dbReference type="STRING" id="67767.A0A0J7KI38"/>
<organism evidence="1 2">
    <name type="scientific">Lasius niger</name>
    <name type="common">Black garden ant</name>
    <dbReference type="NCBI Taxonomy" id="67767"/>
    <lineage>
        <taxon>Eukaryota</taxon>
        <taxon>Metazoa</taxon>
        <taxon>Ecdysozoa</taxon>
        <taxon>Arthropoda</taxon>
        <taxon>Hexapoda</taxon>
        <taxon>Insecta</taxon>
        <taxon>Pterygota</taxon>
        <taxon>Neoptera</taxon>
        <taxon>Endopterygota</taxon>
        <taxon>Hymenoptera</taxon>
        <taxon>Apocrita</taxon>
        <taxon>Aculeata</taxon>
        <taxon>Formicoidea</taxon>
        <taxon>Formicidae</taxon>
        <taxon>Formicinae</taxon>
        <taxon>Lasius</taxon>
        <taxon>Lasius</taxon>
    </lineage>
</organism>
<evidence type="ECO:0000313" key="1">
    <source>
        <dbReference type="EMBL" id="KMQ89904.1"/>
    </source>
</evidence>
<keyword evidence="2" id="KW-1185">Reference proteome</keyword>
<dbReference type="AlphaFoldDB" id="A0A0J7KI38"/>
<evidence type="ECO:0000313" key="2">
    <source>
        <dbReference type="Proteomes" id="UP000036403"/>
    </source>
</evidence>
<reference evidence="1 2" key="1">
    <citation type="submission" date="2015-04" db="EMBL/GenBank/DDBJ databases">
        <title>Lasius niger genome sequencing.</title>
        <authorList>
            <person name="Konorov E.A."/>
            <person name="Nikitin M.A."/>
            <person name="Kirill M.V."/>
            <person name="Chang P."/>
        </authorList>
    </citation>
    <scope>NUCLEOTIDE SEQUENCE [LARGE SCALE GENOMIC DNA]</scope>
    <source>
        <tissue evidence="1">Whole</tissue>
    </source>
</reference>
<sequence length="119" mass="14261">MISGCLCDIIWRNKHMIMESKTRIYKTCVRPILIYAAEIRAKTAKTEQIIRTTEMKTLRQIANLSLRDRVRSETIRERCQIQDVLRWARSRRRYWRDHVGKMGEERLAKIAKSQKPETK</sequence>
<accession>A0A0J7KI38</accession>
<gene>
    <name evidence="1" type="ORF">RF55_10398</name>
</gene>